<gene>
    <name evidence="1" type="ORF">AVR91_0211775</name>
</gene>
<name>A0A1W2LWZ0_9PSEU</name>
<evidence type="ECO:0000313" key="1">
    <source>
        <dbReference type="EMBL" id="ONF71359.1"/>
    </source>
</evidence>
<dbReference type="Proteomes" id="UP000076660">
    <property type="component" value="Unassembled WGS sequence"/>
</dbReference>
<dbReference type="EMBL" id="LQMT02000012">
    <property type="protein sequence ID" value="ONF71359.1"/>
    <property type="molecule type" value="Genomic_DNA"/>
</dbReference>
<organism evidence="1 2">
    <name type="scientific">Amycolatopsis keratiniphila subsp. keratiniphila</name>
    <dbReference type="NCBI Taxonomy" id="227715"/>
    <lineage>
        <taxon>Bacteria</taxon>
        <taxon>Bacillati</taxon>
        <taxon>Actinomycetota</taxon>
        <taxon>Actinomycetes</taxon>
        <taxon>Pseudonocardiales</taxon>
        <taxon>Pseudonocardiaceae</taxon>
        <taxon>Amycolatopsis</taxon>
        <taxon>Amycolatopsis japonica group</taxon>
    </lineage>
</organism>
<evidence type="ECO:0000313" key="2">
    <source>
        <dbReference type="Proteomes" id="UP000076660"/>
    </source>
</evidence>
<accession>A0A1W2LWZ0</accession>
<proteinExistence type="predicted"/>
<sequence length="72" mass="8231">MRISPYRDTAKYAAHWTVTGAKANTKVLGYFDDKLINLSTSYSWWTFDKVVTVGACVNNECGTWVDIWRNGH</sequence>
<reference evidence="1 2" key="1">
    <citation type="submission" date="2016-12" db="EMBL/GenBank/DDBJ databases">
        <title>Amycolatopsis keratiniphila subsp. keratiniphila genome sequencing and assembly.</title>
        <authorList>
            <person name="Mayilraj S."/>
            <person name="Kaur N."/>
        </authorList>
    </citation>
    <scope>NUCLEOTIDE SEQUENCE [LARGE SCALE GENOMIC DNA]</scope>
    <source>
        <strain evidence="1 2">DSM 44409</strain>
    </source>
</reference>
<comment type="caution">
    <text evidence="1">The sequence shown here is derived from an EMBL/GenBank/DDBJ whole genome shotgun (WGS) entry which is preliminary data.</text>
</comment>
<protein>
    <submittedName>
        <fullName evidence="1">Uncharacterized protein</fullName>
    </submittedName>
</protein>
<dbReference type="AlphaFoldDB" id="A0A1W2LWZ0"/>